<gene>
    <name evidence="2" type="ORF">GIB67_013886</name>
</gene>
<protein>
    <submittedName>
        <fullName evidence="2">Uncharacterized protein</fullName>
    </submittedName>
</protein>
<keyword evidence="3" id="KW-1185">Reference proteome</keyword>
<dbReference type="EMBL" id="JACGCM010002358">
    <property type="protein sequence ID" value="KAF6140593.1"/>
    <property type="molecule type" value="Genomic_DNA"/>
</dbReference>
<sequence length="286" mass="32709">MVDDDVKVGREVNFNTMSSEYGGDLLENFHLFRCLCSFYLLYMKWKKGEENDNDDKKDVEEKVKSEEEKVQVMEESNNGDEKVDDVVEEVDSEQPTVVVYYTGKKDVQHDNKTMVVAEVAKTDIVFFNQKEVVGEAYQASANQTTDVYVKEQTLEAEKTEDEASQASTDQIINVSVVEQTIEVAQTEVVVSYQEEDVGEGSQLILMESEVDVTSKKGHALTEEENNESAFKMACRMNQLYAHLDELLSGVLLESFIQRPISHDEKSLYLSWLTNDKLLIPNFWLYK</sequence>
<evidence type="ECO:0000313" key="2">
    <source>
        <dbReference type="EMBL" id="KAF6140593.1"/>
    </source>
</evidence>
<accession>A0A7J7LD91</accession>
<evidence type="ECO:0000256" key="1">
    <source>
        <dbReference type="SAM" id="MobiDB-lite"/>
    </source>
</evidence>
<evidence type="ECO:0000313" key="3">
    <source>
        <dbReference type="Proteomes" id="UP000541444"/>
    </source>
</evidence>
<proteinExistence type="predicted"/>
<dbReference type="Proteomes" id="UP000541444">
    <property type="component" value="Unassembled WGS sequence"/>
</dbReference>
<dbReference type="AlphaFoldDB" id="A0A7J7LD91"/>
<name>A0A7J7LD91_9MAGN</name>
<feature type="region of interest" description="Disordered" evidence="1">
    <location>
        <begin position="50"/>
        <end position="82"/>
    </location>
</feature>
<comment type="caution">
    <text evidence="2">The sequence shown here is derived from an EMBL/GenBank/DDBJ whole genome shotgun (WGS) entry which is preliminary data.</text>
</comment>
<organism evidence="2 3">
    <name type="scientific">Kingdonia uniflora</name>
    <dbReference type="NCBI Taxonomy" id="39325"/>
    <lineage>
        <taxon>Eukaryota</taxon>
        <taxon>Viridiplantae</taxon>
        <taxon>Streptophyta</taxon>
        <taxon>Embryophyta</taxon>
        <taxon>Tracheophyta</taxon>
        <taxon>Spermatophyta</taxon>
        <taxon>Magnoliopsida</taxon>
        <taxon>Ranunculales</taxon>
        <taxon>Circaeasteraceae</taxon>
        <taxon>Kingdonia</taxon>
    </lineage>
</organism>
<feature type="compositionally biased region" description="Basic and acidic residues" evidence="1">
    <location>
        <begin position="50"/>
        <end position="72"/>
    </location>
</feature>
<reference evidence="2 3" key="1">
    <citation type="journal article" date="2020" name="IScience">
        <title>Genome Sequencing of the Endangered Kingdonia uniflora (Circaeasteraceae, Ranunculales) Reveals Potential Mechanisms of Evolutionary Specialization.</title>
        <authorList>
            <person name="Sun Y."/>
            <person name="Deng T."/>
            <person name="Zhang A."/>
            <person name="Moore M.J."/>
            <person name="Landis J.B."/>
            <person name="Lin N."/>
            <person name="Zhang H."/>
            <person name="Zhang X."/>
            <person name="Huang J."/>
            <person name="Zhang X."/>
            <person name="Sun H."/>
            <person name="Wang H."/>
        </authorList>
    </citation>
    <scope>NUCLEOTIDE SEQUENCE [LARGE SCALE GENOMIC DNA]</scope>
    <source>
        <strain evidence="2">TB1705</strain>
        <tissue evidence="2">Leaf</tissue>
    </source>
</reference>